<organism evidence="8 9">
    <name type="scientific">Flavobacterium panici</name>
    <dbReference type="NCBI Taxonomy" id="2654843"/>
    <lineage>
        <taxon>Bacteria</taxon>
        <taxon>Pseudomonadati</taxon>
        <taxon>Bacteroidota</taxon>
        <taxon>Flavobacteriia</taxon>
        <taxon>Flavobacteriales</taxon>
        <taxon>Flavobacteriaceae</taxon>
        <taxon>Flavobacterium</taxon>
    </lineage>
</organism>
<dbReference type="GO" id="GO:0003755">
    <property type="term" value="F:peptidyl-prolyl cis-trans isomerase activity"/>
    <property type="evidence" value="ECO:0007669"/>
    <property type="project" value="UniProtKB-UniRule"/>
</dbReference>
<reference evidence="8 9" key="1">
    <citation type="submission" date="2020-06" db="EMBL/GenBank/DDBJ databases">
        <authorList>
            <person name="Criscuolo A."/>
        </authorList>
    </citation>
    <scope>NUCLEOTIDE SEQUENCE [LARGE SCALE GENOMIC DNA]</scope>
    <source>
        <strain evidence="8">PXU-55</strain>
    </source>
</reference>
<keyword evidence="9" id="KW-1185">Reference proteome</keyword>
<dbReference type="AlphaFoldDB" id="A0A9N8J593"/>
<evidence type="ECO:0000256" key="3">
    <source>
        <dbReference type="ARBA" id="ARBA00023110"/>
    </source>
</evidence>
<accession>A0A9N8J593</accession>
<keyword evidence="3 5" id="KW-0697">Rotamase</keyword>
<comment type="similarity">
    <text evidence="2 6">Belongs to the FKBP-type PPIase family.</text>
</comment>
<dbReference type="RefSeq" id="WP_053473793.1">
    <property type="nucleotide sequence ID" value="NZ_CAIJDE010000050.1"/>
</dbReference>
<name>A0A9N8J593_9FLAO</name>
<sequence length="160" mass="17524">MKQLLTALLALTLFVSCSKDKDEVKDYTAQNEQEIKDYLAKNNLTATRTDSGLYYIINEPGEGEVFPDANANVTVVYKGYFTNGNVFDESDKNVDEADKKGVAFGLSQVIQGWKEGIRFFKPGGKGVLLVPAHLGYGSRDYNGIPGGSVLVFDITLKSIN</sequence>
<dbReference type="Gene3D" id="3.10.50.40">
    <property type="match status" value="1"/>
</dbReference>
<dbReference type="Proteomes" id="UP000533639">
    <property type="component" value="Unassembled WGS sequence"/>
</dbReference>
<protein>
    <recommendedName>
        <fullName evidence="6">Peptidyl-prolyl cis-trans isomerase</fullName>
        <ecNumber evidence="6">5.2.1.8</ecNumber>
    </recommendedName>
</protein>
<dbReference type="EMBL" id="CAIJDE010000050">
    <property type="protein sequence ID" value="CAC9975673.1"/>
    <property type="molecule type" value="Genomic_DNA"/>
</dbReference>
<evidence type="ECO:0000256" key="6">
    <source>
        <dbReference type="RuleBase" id="RU003915"/>
    </source>
</evidence>
<evidence type="ECO:0000256" key="1">
    <source>
        <dbReference type="ARBA" id="ARBA00000971"/>
    </source>
</evidence>
<dbReference type="SUPFAM" id="SSF54534">
    <property type="entry name" value="FKBP-like"/>
    <property type="match status" value="1"/>
</dbReference>
<dbReference type="PANTHER" id="PTHR43811">
    <property type="entry name" value="FKBP-TYPE PEPTIDYL-PROLYL CIS-TRANS ISOMERASE FKPA"/>
    <property type="match status" value="1"/>
</dbReference>
<dbReference type="InterPro" id="IPR046357">
    <property type="entry name" value="PPIase_dom_sf"/>
</dbReference>
<comment type="caution">
    <text evidence="8">The sequence shown here is derived from an EMBL/GenBank/DDBJ whole genome shotgun (WGS) entry which is preliminary data.</text>
</comment>
<dbReference type="PROSITE" id="PS51257">
    <property type="entry name" value="PROKAR_LIPOPROTEIN"/>
    <property type="match status" value="1"/>
</dbReference>
<evidence type="ECO:0000256" key="2">
    <source>
        <dbReference type="ARBA" id="ARBA00006577"/>
    </source>
</evidence>
<gene>
    <name evidence="8" type="ORF">FLAPXU55_03389</name>
</gene>
<dbReference type="Pfam" id="PF00254">
    <property type="entry name" value="FKBP_C"/>
    <property type="match status" value="1"/>
</dbReference>
<evidence type="ECO:0000313" key="8">
    <source>
        <dbReference type="EMBL" id="CAC9975673.1"/>
    </source>
</evidence>
<evidence type="ECO:0000256" key="5">
    <source>
        <dbReference type="PROSITE-ProRule" id="PRU00277"/>
    </source>
</evidence>
<proteinExistence type="inferred from homology"/>
<dbReference type="PROSITE" id="PS50059">
    <property type="entry name" value="FKBP_PPIASE"/>
    <property type="match status" value="1"/>
</dbReference>
<evidence type="ECO:0000256" key="4">
    <source>
        <dbReference type="ARBA" id="ARBA00023235"/>
    </source>
</evidence>
<comment type="catalytic activity">
    <reaction evidence="1 5 6">
        <text>[protein]-peptidylproline (omega=180) = [protein]-peptidylproline (omega=0)</text>
        <dbReference type="Rhea" id="RHEA:16237"/>
        <dbReference type="Rhea" id="RHEA-COMP:10747"/>
        <dbReference type="Rhea" id="RHEA-COMP:10748"/>
        <dbReference type="ChEBI" id="CHEBI:83833"/>
        <dbReference type="ChEBI" id="CHEBI:83834"/>
        <dbReference type="EC" id="5.2.1.8"/>
    </reaction>
</comment>
<dbReference type="InterPro" id="IPR001179">
    <property type="entry name" value="PPIase_FKBP_dom"/>
</dbReference>
<dbReference type="EC" id="5.2.1.8" evidence="6"/>
<keyword evidence="4 5" id="KW-0413">Isomerase</keyword>
<feature type="domain" description="PPIase FKBP-type" evidence="7">
    <location>
        <begin position="70"/>
        <end position="160"/>
    </location>
</feature>
<evidence type="ECO:0000313" key="9">
    <source>
        <dbReference type="Proteomes" id="UP000533639"/>
    </source>
</evidence>
<evidence type="ECO:0000259" key="7">
    <source>
        <dbReference type="PROSITE" id="PS50059"/>
    </source>
</evidence>
<dbReference type="PANTHER" id="PTHR43811:SF19">
    <property type="entry name" value="39 KDA FK506-BINDING NUCLEAR PROTEIN"/>
    <property type="match status" value="1"/>
</dbReference>